<dbReference type="Proteomes" id="UP000027920">
    <property type="component" value="Unassembled WGS sequence"/>
</dbReference>
<sequence>MAPKQVVFSEKGLKSNLLSQAIVHNGTIYVSGHIGLDTSTMQVVEGSVADRTKKALENIQVVLEEAGSSLQNILKHGGLRRNEHGLCVIPYPIHIPTNSPETVLEMIPEPRPARTCVAVKELPFKTDASLQWSI</sequence>
<dbReference type="VEuPathDB" id="FungiDB:A1O9_00085"/>
<dbReference type="RefSeq" id="XP_013264703.1">
    <property type="nucleotide sequence ID" value="XM_013409249.1"/>
</dbReference>
<dbReference type="InterPro" id="IPR035959">
    <property type="entry name" value="RutC-like_sf"/>
</dbReference>
<dbReference type="CDD" id="cd00448">
    <property type="entry name" value="YjgF_YER057c_UK114_family"/>
    <property type="match status" value="1"/>
</dbReference>
<dbReference type="STRING" id="1182545.A0A072PRZ5"/>
<dbReference type="Gene3D" id="3.30.1330.40">
    <property type="entry name" value="RutC-like"/>
    <property type="match status" value="1"/>
</dbReference>
<evidence type="ECO:0000313" key="2">
    <source>
        <dbReference type="Proteomes" id="UP000027920"/>
    </source>
</evidence>
<keyword evidence="2" id="KW-1185">Reference proteome</keyword>
<proteinExistence type="predicted"/>
<dbReference type="Pfam" id="PF01042">
    <property type="entry name" value="Ribonuc_L-PSP"/>
    <property type="match status" value="1"/>
</dbReference>
<comment type="caution">
    <text evidence="1">The sequence shown here is derived from an EMBL/GenBank/DDBJ whole genome shotgun (WGS) entry which is preliminary data.</text>
</comment>
<dbReference type="GO" id="GO:0005829">
    <property type="term" value="C:cytosol"/>
    <property type="evidence" value="ECO:0007669"/>
    <property type="project" value="TreeGrafter"/>
</dbReference>
<reference evidence="1 2" key="1">
    <citation type="submission" date="2013-03" db="EMBL/GenBank/DDBJ databases">
        <title>The Genome Sequence of Exophiala aquamarina CBS 119918.</title>
        <authorList>
            <consortium name="The Broad Institute Genomics Platform"/>
            <person name="Cuomo C."/>
            <person name="de Hoog S."/>
            <person name="Gorbushina A."/>
            <person name="Walker B."/>
            <person name="Young S.K."/>
            <person name="Zeng Q."/>
            <person name="Gargeya S."/>
            <person name="Fitzgerald M."/>
            <person name="Haas B."/>
            <person name="Abouelleil A."/>
            <person name="Allen A.W."/>
            <person name="Alvarado L."/>
            <person name="Arachchi H.M."/>
            <person name="Berlin A.M."/>
            <person name="Chapman S.B."/>
            <person name="Gainer-Dewar J."/>
            <person name="Goldberg J."/>
            <person name="Griggs A."/>
            <person name="Gujja S."/>
            <person name="Hansen M."/>
            <person name="Howarth C."/>
            <person name="Imamovic A."/>
            <person name="Ireland A."/>
            <person name="Larimer J."/>
            <person name="McCowan C."/>
            <person name="Murphy C."/>
            <person name="Pearson M."/>
            <person name="Poon T.W."/>
            <person name="Priest M."/>
            <person name="Roberts A."/>
            <person name="Saif S."/>
            <person name="Shea T."/>
            <person name="Sisk P."/>
            <person name="Sykes S."/>
            <person name="Wortman J."/>
            <person name="Nusbaum C."/>
            <person name="Birren B."/>
        </authorList>
    </citation>
    <scope>NUCLEOTIDE SEQUENCE [LARGE SCALE GENOMIC DNA]</scope>
    <source>
        <strain evidence="1 2">CBS 119918</strain>
    </source>
</reference>
<dbReference type="GeneID" id="25275037"/>
<dbReference type="PANTHER" id="PTHR11803:SF42">
    <property type="entry name" value="MMF1"/>
    <property type="match status" value="1"/>
</dbReference>
<dbReference type="OrthoDB" id="309640at2759"/>
<dbReference type="GO" id="GO:0005739">
    <property type="term" value="C:mitochondrion"/>
    <property type="evidence" value="ECO:0007669"/>
    <property type="project" value="TreeGrafter"/>
</dbReference>
<dbReference type="HOGENOM" id="CLU_100715_7_2_1"/>
<protein>
    <submittedName>
        <fullName evidence="1">Uncharacterized protein</fullName>
    </submittedName>
</protein>
<dbReference type="GO" id="GO:0019239">
    <property type="term" value="F:deaminase activity"/>
    <property type="evidence" value="ECO:0007669"/>
    <property type="project" value="TreeGrafter"/>
</dbReference>
<organism evidence="1 2">
    <name type="scientific">Exophiala aquamarina CBS 119918</name>
    <dbReference type="NCBI Taxonomy" id="1182545"/>
    <lineage>
        <taxon>Eukaryota</taxon>
        <taxon>Fungi</taxon>
        <taxon>Dikarya</taxon>
        <taxon>Ascomycota</taxon>
        <taxon>Pezizomycotina</taxon>
        <taxon>Eurotiomycetes</taxon>
        <taxon>Chaetothyriomycetidae</taxon>
        <taxon>Chaetothyriales</taxon>
        <taxon>Herpotrichiellaceae</taxon>
        <taxon>Exophiala</taxon>
    </lineage>
</organism>
<dbReference type="EMBL" id="AMGV01000001">
    <property type="protein sequence ID" value="KEF62113.1"/>
    <property type="molecule type" value="Genomic_DNA"/>
</dbReference>
<accession>A0A072PRZ5</accession>
<dbReference type="InterPro" id="IPR006175">
    <property type="entry name" value="YjgF/YER057c/UK114"/>
</dbReference>
<evidence type="ECO:0000313" key="1">
    <source>
        <dbReference type="EMBL" id="KEF62113.1"/>
    </source>
</evidence>
<dbReference type="SUPFAM" id="SSF55298">
    <property type="entry name" value="YjgF-like"/>
    <property type="match status" value="1"/>
</dbReference>
<gene>
    <name evidence="1" type="ORF">A1O9_00085</name>
</gene>
<dbReference type="AlphaFoldDB" id="A0A072PRZ5"/>
<dbReference type="PANTHER" id="PTHR11803">
    <property type="entry name" value="2-IMINOBUTANOATE/2-IMINOPROPANOATE DEAMINASE RIDA"/>
    <property type="match status" value="1"/>
</dbReference>
<name>A0A072PRZ5_9EURO</name>